<protein>
    <submittedName>
        <fullName evidence="1">Uncharacterized protein</fullName>
    </submittedName>
</protein>
<accession>A0ACB7GKB9</accession>
<sequence length="116" mass="12653">MDAKKIVLRLNIINCLKCKMEVLKAVAKLEGINEVSVDGNKGELTVIGNVDPVLLTKQLRKKKKGAVIISVGPPKKETPKKEAQKLCESLPSYCKQCQLVAVGFSPYDDGQLCSIL</sequence>
<comment type="caution">
    <text evidence="1">The sequence shown here is derived from an EMBL/GenBank/DDBJ whole genome shotgun (WGS) entry which is preliminary data.</text>
</comment>
<evidence type="ECO:0000313" key="2">
    <source>
        <dbReference type="Proteomes" id="UP000091857"/>
    </source>
</evidence>
<dbReference type="Proteomes" id="UP000091857">
    <property type="component" value="Chromosome 13"/>
</dbReference>
<organism evidence="1 2">
    <name type="scientific">Manihot esculenta</name>
    <name type="common">Cassava</name>
    <name type="synonym">Jatropha manihot</name>
    <dbReference type="NCBI Taxonomy" id="3983"/>
    <lineage>
        <taxon>Eukaryota</taxon>
        <taxon>Viridiplantae</taxon>
        <taxon>Streptophyta</taxon>
        <taxon>Embryophyta</taxon>
        <taxon>Tracheophyta</taxon>
        <taxon>Spermatophyta</taxon>
        <taxon>Magnoliopsida</taxon>
        <taxon>eudicotyledons</taxon>
        <taxon>Gunneridae</taxon>
        <taxon>Pentapetalae</taxon>
        <taxon>rosids</taxon>
        <taxon>fabids</taxon>
        <taxon>Malpighiales</taxon>
        <taxon>Euphorbiaceae</taxon>
        <taxon>Crotonoideae</taxon>
        <taxon>Manihoteae</taxon>
        <taxon>Manihot</taxon>
    </lineage>
</organism>
<reference evidence="2" key="1">
    <citation type="journal article" date="2016" name="Nat. Biotechnol.">
        <title>Sequencing wild and cultivated cassava and related species reveals extensive interspecific hybridization and genetic diversity.</title>
        <authorList>
            <person name="Bredeson J.V."/>
            <person name="Lyons J.B."/>
            <person name="Prochnik S.E."/>
            <person name="Wu G.A."/>
            <person name="Ha C.M."/>
            <person name="Edsinger-Gonzales E."/>
            <person name="Grimwood J."/>
            <person name="Schmutz J."/>
            <person name="Rabbi I.Y."/>
            <person name="Egesi C."/>
            <person name="Nauluvula P."/>
            <person name="Lebot V."/>
            <person name="Ndunguru J."/>
            <person name="Mkamilo G."/>
            <person name="Bart R.S."/>
            <person name="Setter T.L."/>
            <person name="Gleadow R.M."/>
            <person name="Kulakow P."/>
            <person name="Ferguson M.E."/>
            <person name="Rounsley S."/>
            <person name="Rokhsar D.S."/>
        </authorList>
    </citation>
    <scope>NUCLEOTIDE SEQUENCE [LARGE SCALE GENOMIC DNA]</scope>
    <source>
        <strain evidence="2">cv. AM560-2</strain>
    </source>
</reference>
<gene>
    <name evidence="1" type="ORF">MANES_13G076069v8</name>
</gene>
<dbReference type="EMBL" id="CM004399">
    <property type="protein sequence ID" value="KAG8640690.1"/>
    <property type="molecule type" value="Genomic_DNA"/>
</dbReference>
<name>A0ACB7GKB9_MANES</name>
<evidence type="ECO:0000313" key="1">
    <source>
        <dbReference type="EMBL" id="KAG8640690.1"/>
    </source>
</evidence>
<proteinExistence type="predicted"/>
<keyword evidence="2" id="KW-1185">Reference proteome</keyword>